<dbReference type="EMBL" id="GU112753">
    <property type="protein sequence ID" value="ADO22686.1"/>
    <property type="molecule type" value="mRNA"/>
</dbReference>
<dbReference type="AlphaFoldDB" id="G8A444"/>
<dbReference type="GO" id="GO:0006696">
    <property type="term" value="P:ergosterol biosynthetic process"/>
    <property type="evidence" value="ECO:0007669"/>
    <property type="project" value="EnsemblFungi"/>
</dbReference>
<organism evidence="1">
    <name type="scientific">Candida albicans</name>
    <name type="common">Yeast</name>
    <dbReference type="NCBI Taxonomy" id="5476"/>
    <lineage>
        <taxon>Eukaryota</taxon>
        <taxon>Fungi</taxon>
        <taxon>Dikarya</taxon>
        <taxon>Ascomycota</taxon>
        <taxon>Saccharomycotina</taxon>
        <taxon>Pichiomycetes</taxon>
        <taxon>Debaryomycetaceae</taxon>
        <taxon>Candida/Lodderomyces clade</taxon>
        <taxon>Candida</taxon>
    </lineage>
</organism>
<proteinExistence type="evidence at transcript level"/>
<accession>G8A444</accession>
<dbReference type="VEuPathDB" id="FungiDB:C1_04770C_A"/>
<dbReference type="GO" id="GO:0005788">
    <property type="term" value="C:endoplasmic reticulum lumen"/>
    <property type="evidence" value="ECO:0007669"/>
    <property type="project" value="EnsemblFungi"/>
</dbReference>
<dbReference type="VEuPathDB" id="FungiDB:CAWG_00918"/>
<dbReference type="GO" id="GO:0000248">
    <property type="term" value="F:C-5 sterol desaturase activity"/>
    <property type="evidence" value="ECO:0007669"/>
    <property type="project" value="EnsemblFungi"/>
</dbReference>
<evidence type="ECO:0000313" key="1">
    <source>
        <dbReference type="EMBL" id="ADO22686.1"/>
    </source>
</evidence>
<gene>
    <name evidence="1" type="primary">ERG3</name>
</gene>
<protein>
    <submittedName>
        <fullName evidence="1">Truncated C5-sterol desaturase</fullName>
    </submittedName>
</protein>
<name>G8A444_CANAX</name>
<reference evidence="1" key="1">
    <citation type="journal article" date="2012" name="Antimicrob. Agents Chemother.">
        <title>Azole Resistance by Loss of Function of the Sterol {Delta}5,6-Desaturase Gene (ERG3) in Candida albicans Does Not Necessarily Decrease Virulence.</title>
        <authorList>
            <person name="Vale-Silva L.A."/>
            <person name="Coste A.T."/>
            <person name="Ischer F."/>
            <person name="Parker J.E."/>
            <person name="Kelly S.L."/>
            <person name="Pinto E."/>
            <person name="Sanglard D."/>
        </authorList>
    </citation>
    <scope>NUCLEOTIDE SEQUENCE</scope>
    <source>
        <strain evidence="1">VSY2</strain>
    </source>
</reference>
<sequence>MDIVLEICDYYLFDKVYADVFPKDGAVHEFLKPAIQSFSHRFPKSPKFGFI</sequence>